<proteinExistence type="predicted"/>
<keyword evidence="1" id="KW-0472">Membrane</keyword>
<accession>W0V248</accession>
<evidence type="ECO:0000313" key="2">
    <source>
        <dbReference type="EMBL" id="CDG81700.1"/>
    </source>
</evidence>
<evidence type="ECO:0008006" key="4">
    <source>
        <dbReference type="Google" id="ProtNLM"/>
    </source>
</evidence>
<dbReference type="STRING" id="1349767.GJA_1045"/>
<sequence>MSNTNNPRTILLAQANTDPGFKVPGAASASASASAQSDAAAANAGIEVAQTPLDGAPVTDTSSRELAIGGGIFIVLLVIFFFVRNAYSNQLVRKRVAPSSAESSGWLLFVGMSFVAAAAVLALMNPAKFLSLAVTGTLLVVGLGSLIGAFFAGRR</sequence>
<keyword evidence="1" id="KW-0812">Transmembrane</keyword>
<dbReference type="RefSeq" id="WP_051780323.1">
    <property type="nucleotide sequence ID" value="NZ_BCTH01000029.1"/>
</dbReference>
<dbReference type="eggNOG" id="ENOG5031680">
    <property type="taxonomic scope" value="Bacteria"/>
</dbReference>
<protein>
    <recommendedName>
        <fullName evidence="4">Transmembrane protein</fullName>
    </recommendedName>
</protein>
<evidence type="ECO:0000256" key="1">
    <source>
        <dbReference type="SAM" id="Phobius"/>
    </source>
</evidence>
<feature type="transmembrane region" description="Helical" evidence="1">
    <location>
        <begin position="129"/>
        <end position="152"/>
    </location>
</feature>
<keyword evidence="1" id="KW-1133">Transmembrane helix</keyword>
<evidence type="ECO:0000313" key="3">
    <source>
        <dbReference type="Proteomes" id="UP000027604"/>
    </source>
</evidence>
<feature type="transmembrane region" description="Helical" evidence="1">
    <location>
        <begin position="66"/>
        <end position="83"/>
    </location>
</feature>
<gene>
    <name evidence="2" type="ORF">GJA_1045</name>
</gene>
<dbReference type="HOGENOM" id="CLU_142804_0_0_4"/>
<reference evidence="2 3" key="1">
    <citation type="journal article" date="2015" name="Genome Announc.">
        <title>Genome Sequence of Mushroom Soft-Rot Pathogen Janthinobacterium agaricidamnosum.</title>
        <authorList>
            <person name="Graupner K."/>
            <person name="Lackner G."/>
            <person name="Hertweck C."/>
        </authorList>
    </citation>
    <scope>NUCLEOTIDE SEQUENCE [LARGE SCALE GENOMIC DNA]</scope>
    <source>
        <strain evidence="3">NBRC 102515 / DSM 9628</strain>
    </source>
</reference>
<name>W0V248_9BURK</name>
<dbReference type="EMBL" id="HG322949">
    <property type="protein sequence ID" value="CDG81700.1"/>
    <property type="molecule type" value="Genomic_DNA"/>
</dbReference>
<dbReference type="PATRIC" id="fig|1349767.4.peg.2773"/>
<organism evidence="2 3">
    <name type="scientific">Janthinobacterium agaricidamnosum NBRC 102515 = DSM 9628</name>
    <dbReference type="NCBI Taxonomy" id="1349767"/>
    <lineage>
        <taxon>Bacteria</taxon>
        <taxon>Pseudomonadati</taxon>
        <taxon>Pseudomonadota</taxon>
        <taxon>Betaproteobacteria</taxon>
        <taxon>Burkholderiales</taxon>
        <taxon>Oxalobacteraceae</taxon>
        <taxon>Janthinobacterium</taxon>
    </lineage>
</organism>
<feature type="transmembrane region" description="Helical" evidence="1">
    <location>
        <begin position="104"/>
        <end position="123"/>
    </location>
</feature>
<dbReference type="KEGG" id="jag:GJA_1045"/>
<dbReference type="OrthoDB" id="8704092at2"/>
<keyword evidence="3" id="KW-1185">Reference proteome</keyword>
<dbReference type="Proteomes" id="UP000027604">
    <property type="component" value="Chromosome I"/>
</dbReference>
<dbReference type="AlphaFoldDB" id="W0V248"/>